<feature type="signal peptide" evidence="2">
    <location>
        <begin position="1"/>
        <end position="17"/>
    </location>
</feature>
<dbReference type="WBParaSite" id="PTRK_0001037300.1">
    <property type="protein sequence ID" value="PTRK_0001037300.1"/>
    <property type="gene ID" value="PTRK_0001037300"/>
</dbReference>
<dbReference type="Proteomes" id="UP000038045">
    <property type="component" value="Unplaced"/>
</dbReference>
<proteinExistence type="predicted"/>
<keyword evidence="3" id="KW-1185">Reference proteome</keyword>
<reference evidence="4" key="1">
    <citation type="submission" date="2017-02" db="UniProtKB">
        <authorList>
            <consortium name="WormBaseParasite"/>
        </authorList>
    </citation>
    <scope>IDENTIFICATION</scope>
</reference>
<name>A0A0N4ZPB2_PARTI</name>
<dbReference type="AlphaFoldDB" id="A0A0N4ZPB2"/>
<organism evidence="3 4">
    <name type="scientific">Parastrongyloides trichosuri</name>
    <name type="common">Possum-specific nematode worm</name>
    <dbReference type="NCBI Taxonomy" id="131310"/>
    <lineage>
        <taxon>Eukaryota</taxon>
        <taxon>Metazoa</taxon>
        <taxon>Ecdysozoa</taxon>
        <taxon>Nematoda</taxon>
        <taxon>Chromadorea</taxon>
        <taxon>Rhabditida</taxon>
        <taxon>Tylenchina</taxon>
        <taxon>Panagrolaimomorpha</taxon>
        <taxon>Strongyloidoidea</taxon>
        <taxon>Strongyloididae</taxon>
        <taxon>Parastrongyloides</taxon>
    </lineage>
</organism>
<sequence>MTKLLIFIFTIISFIYSFPIQEELSHDNVELLDIGKTISGSPIVSIEHGESNPVKEDSVIEKDSETDPIDKFFNGSKRGR</sequence>
<evidence type="ECO:0000313" key="3">
    <source>
        <dbReference type="Proteomes" id="UP000038045"/>
    </source>
</evidence>
<protein>
    <submittedName>
        <fullName evidence="4">Uncharacterized protein</fullName>
    </submittedName>
</protein>
<evidence type="ECO:0000256" key="1">
    <source>
        <dbReference type="SAM" id="MobiDB-lite"/>
    </source>
</evidence>
<evidence type="ECO:0000313" key="4">
    <source>
        <dbReference type="WBParaSite" id="PTRK_0001037300.1"/>
    </source>
</evidence>
<feature type="chain" id="PRO_5005892015" evidence="2">
    <location>
        <begin position="18"/>
        <end position="80"/>
    </location>
</feature>
<evidence type="ECO:0000256" key="2">
    <source>
        <dbReference type="SAM" id="SignalP"/>
    </source>
</evidence>
<feature type="region of interest" description="Disordered" evidence="1">
    <location>
        <begin position="46"/>
        <end position="80"/>
    </location>
</feature>
<accession>A0A0N4ZPB2</accession>
<keyword evidence="2" id="KW-0732">Signal</keyword>
<feature type="compositionally biased region" description="Basic and acidic residues" evidence="1">
    <location>
        <begin position="47"/>
        <end position="70"/>
    </location>
</feature>